<protein>
    <submittedName>
        <fullName evidence="1">Uncharacterized protein</fullName>
    </submittedName>
</protein>
<dbReference type="EMBL" id="BGZK01000618">
    <property type="protein sequence ID" value="GBP53231.1"/>
    <property type="molecule type" value="Genomic_DNA"/>
</dbReference>
<reference evidence="1 2" key="1">
    <citation type="journal article" date="2019" name="Commun. Biol.">
        <title>The bagworm genome reveals a unique fibroin gene that provides high tensile strength.</title>
        <authorList>
            <person name="Kono N."/>
            <person name="Nakamura H."/>
            <person name="Ohtoshi R."/>
            <person name="Tomita M."/>
            <person name="Numata K."/>
            <person name="Arakawa K."/>
        </authorList>
    </citation>
    <scope>NUCLEOTIDE SEQUENCE [LARGE SCALE GENOMIC DNA]</scope>
</reference>
<comment type="caution">
    <text evidence="1">The sequence shown here is derived from an EMBL/GenBank/DDBJ whole genome shotgun (WGS) entry which is preliminary data.</text>
</comment>
<gene>
    <name evidence="1" type="ORF">EVAR_9008_1</name>
</gene>
<accession>A0A4C1WPM0</accession>
<evidence type="ECO:0000313" key="1">
    <source>
        <dbReference type="EMBL" id="GBP53231.1"/>
    </source>
</evidence>
<name>A0A4C1WPM0_EUMVA</name>
<dbReference type="Proteomes" id="UP000299102">
    <property type="component" value="Unassembled WGS sequence"/>
</dbReference>
<dbReference type="AlphaFoldDB" id="A0A4C1WPM0"/>
<organism evidence="1 2">
    <name type="scientific">Eumeta variegata</name>
    <name type="common">Bagworm moth</name>
    <name type="synonym">Eumeta japonica</name>
    <dbReference type="NCBI Taxonomy" id="151549"/>
    <lineage>
        <taxon>Eukaryota</taxon>
        <taxon>Metazoa</taxon>
        <taxon>Ecdysozoa</taxon>
        <taxon>Arthropoda</taxon>
        <taxon>Hexapoda</taxon>
        <taxon>Insecta</taxon>
        <taxon>Pterygota</taxon>
        <taxon>Neoptera</taxon>
        <taxon>Endopterygota</taxon>
        <taxon>Lepidoptera</taxon>
        <taxon>Glossata</taxon>
        <taxon>Ditrysia</taxon>
        <taxon>Tineoidea</taxon>
        <taxon>Psychidae</taxon>
        <taxon>Oiketicinae</taxon>
        <taxon>Eumeta</taxon>
    </lineage>
</organism>
<sequence>MDTTACEHSQPQNSHQCISGFLGGIGYLIEGGVGHRNSPSLDDTLQPKQLHGCYFAYVFRESVVFHRLNRPFHVVQLRKINPAGNTLPPACVASVAAHKQIVKAGSVRPHESASVGCQPGSFSEVATRLGRTLRGASEGNEALRASRRRSGAETTRLFIAV</sequence>
<proteinExistence type="predicted"/>
<evidence type="ECO:0000313" key="2">
    <source>
        <dbReference type="Proteomes" id="UP000299102"/>
    </source>
</evidence>
<keyword evidence="2" id="KW-1185">Reference proteome</keyword>